<dbReference type="AlphaFoldDB" id="A0A831ZYR6"/>
<dbReference type="SUPFAM" id="SSF159594">
    <property type="entry name" value="XCC0632-like"/>
    <property type="match status" value="1"/>
</dbReference>
<accession>A0A831ZYR6</accession>
<dbReference type="InterPro" id="IPR005586">
    <property type="entry name" value="ABC_trans_aux"/>
</dbReference>
<gene>
    <name evidence="2" type="ORF">ENS06_09460</name>
</gene>
<proteinExistence type="predicted"/>
<reference evidence="2" key="1">
    <citation type="journal article" date="2020" name="mSystems">
        <title>Genome- and Community-Level Interaction Insights into Carbon Utilization and Element Cycling Functions of Hydrothermarchaeota in Hydrothermal Sediment.</title>
        <authorList>
            <person name="Zhou Z."/>
            <person name="Liu Y."/>
            <person name="Xu W."/>
            <person name="Pan J."/>
            <person name="Luo Z.H."/>
            <person name="Li M."/>
        </authorList>
    </citation>
    <scope>NUCLEOTIDE SEQUENCE [LARGE SCALE GENOMIC DNA]</scope>
    <source>
        <strain evidence="2">SpSt-456</strain>
    </source>
</reference>
<comment type="caution">
    <text evidence="2">The sequence shown here is derived from an EMBL/GenBank/DDBJ whole genome shotgun (WGS) entry which is preliminary data.</text>
</comment>
<evidence type="ECO:0000259" key="1">
    <source>
        <dbReference type="Pfam" id="PF03886"/>
    </source>
</evidence>
<dbReference type="PROSITE" id="PS51257">
    <property type="entry name" value="PROKAR_LIPOPROTEIN"/>
    <property type="match status" value="1"/>
</dbReference>
<organism evidence="2">
    <name type="scientific">Desulfacinum infernum</name>
    <dbReference type="NCBI Taxonomy" id="35837"/>
    <lineage>
        <taxon>Bacteria</taxon>
        <taxon>Pseudomonadati</taxon>
        <taxon>Thermodesulfobacteriota</taxon>
        <taxon>Syntrophobacteria</taxon>
        <taxon>Syntrophobacterales</taxon>
        <taxon>Syntrophobacteraceae</taxon>
        <taxon>Desulfacinum</taxon>
    </lineage>
</organism>
<sequence length="211" mass="23365">MKKNLLILGVLLGATAVGGCGALFAPGTPPVYYQIRASEPDSAMPCGRTKSEPLRVWPLDGAPPYDRTALVLLREPNMVELSSRHRWIATPGEMSAHVILEALSRARVFSVVDRPGSAAFSPQLHLGGHIREFAFYRREARAEAVLDVRVFLWRETTPKTLVYEKDYRVREPVPEGASPQGFTEAMNRAVARWLAELTRDLCASPLDGTRP</sequence>
<evidence type="ECO:0000313" key="2">
    <source>
        <dbReference type="EMBL" id="HFK97532.1"/>
    </source>
</evidence>
<dbReference type="Gene3D" id="3.40.50.10610">
    <property type="entry name" value="ABC-type transport auxiliary lipoprotein component"/>
    <property type="match status" value="1"/>
</dbReference>
<feature type="domain" description="ABC-type transport auxiliary lipoprotein component" evidence="1">
    <location>
        <begin position="46"/>
        <end position="196"/>
    </location>
</feature>
<name>A0A831ZYR6_9BACT</name>
<dbReference type="EMBL" id="DSTK01000027">
    <property type="protein sequence ID" value="HFK97532.1"/>
    <property type="molecule type" value="Genomic_DNA"/>
</dbReference>
<dbReference type="Pfam" id="PF03886">
    <property type="entry name" value="ABC_trans_aux"/>
    <property type="match status" value="1"/>
</dbReference>
<protein>
    <recommendedName>
        <fullName evidence="1">ABC-type transport auxiliary lipoprotein component domain-containing protein</fullName>
    </recommendedName>
</protein>